<protein>
    <submittedName>
        <fullName evidence="3">Pilus assembly protein CpaB</fullName>
    </submittedName>
</protein>
<evidence type="ECO:0000313" key="4">
    <source>
        <dbReference type="Proteomes" id="UP000248021"/>
    </source>
</evidence>
<dbReference type="AlphaFoldDB" id="A0A2V3TY62"/>
<dbReference type="CDD" id="cd11614">
    <property type="entry name" value="SAF_CpaB_FlgA_like"/>
    <property type="match status" value="1"/>
</dbReference>
<dbReference type="InterPro" id="IPR017592">
    <property type="entry name" value="Pilus_assmbl_Flp-typ_CpaB"/>
</dbReference>
<organism evidence="3 4">
    <name type="scientific">Chelatococcus asaccharovorans</name>
    <dbReference type="NCBI Taxonomy" id="28210"/>
    <lineage>
        <taxon>Bacteria</taxon>
        <taxon>Pseudomonadati</taxon>
        <taxon>Pseudomonadota</taxon>
        <taxon>Alphaproteobacteria</taxon>
        <taxon>Hyphomicrobiales</taxon>
        <taxon>Chelatococcaceae</taxon>
        <taxon>Chelatococcus</taxon>
    </lineage>
</organism>
<comment type="caution">
    <text evidence="3">The sequence shown here is derived from an EMBL/GenBank/DDBJ whole genome shotgun (WGS) entry which is preliminary data.</text>
</comment>
<dbReference type="Proteomes" id="UP000248021">
    <property type="component" value="Unassembled WGS sequence"/>
</dbReference>
<feature type="chain" id="PRO_5041124004" evidence="1">
    <location>
        <begin position="20"/>
        <end position="259"/>
    </location>
</feature>
<dbReference type="InterPro" id="IPR013974">
    <property type="entry name" value="SAF"/>
</dbReference>
<dbReference type="OrthoDB" id="163768at2"/>
<keyword evidence="1" id="KW-0732">Signal</keyword>
<dbReference type="EMBL" id="QJJK01000011">
    <property type="protein sequence ID" value="PXW54720.1"/>
    <property type="molecule type" value="Genomic_DNA"/>
</dbReference>
<name>A0A2V3TY62_9HYPH</name>
<dbReference type="Pfam" id="PF16976">
    <property type="entry name" value="RcpC"/>
    <property type="match status" value="1"/>
</dbReference>
<dbReference type="SMART" id="SM00858">
    <property type="entry name" value="SAF"/>
    <property type="match status" value="1"/>
</dbReference>
<reference evidence="3 4" key="1">
    <citation type="submission" date="2018-05" db="EMBL/GenBank/DDBJ databases">
        <title>Genomic Encyclopedia of Type Strains, Phase IV (KMG-IV): sequencing the most valuable type-strain genomes for metagenomic binning, comparative biology and taxonomic classification.</title>
        <authorList>
            <person name="Goeker M."/>
        </authorList>
    </citation>
    <scope>NUCLEOTIDE SEQUENCE [LARGE SCALE GENOMIC DNA]</scope>
    <source>
        <strain evidence="3 4">DSM 6462</strain>
    </source>
</reference>
<keyword evidence="4" id="KW-1185">Reference proteome</keyword>
<dbReference type="RefSeq" id="WP_110377167.1">
    <property type="nucleotide sequence ID" value="NZ_CAKNFM010000006.1"/>
</dbReference>
<evidence type="ECO:0000256" key="1">
    <source>
        <dbReference type="SAM" id="SignalP"/>
    </source>
</evidence>
<gene>
    <name evidence="3" type="ORF">C7450_111253</name>
</gene>
<evidence type="ECO:0000259" key="2">
    <source>
        <dbReference type="SMART" id="SM00858"/>
    </source>
</evidence>
<feature type="signal peptide" evidence="1">
    <location>
        <begin position="1"/>
        <end position="19"/>
    </location>
</feature>
<dbReference type="InterPro" id="IPR031571">
    <property type="entry name" value="RcpC_dom"/>
</dbReference>
<sequence length="259" mass="26940">MKSARFVVLGIAVAAGVSAAYLAHGSSTTPAPVPPTQPALQTVDALVAASDIGMGGTLKANSLRWQAWPAESLPSYAITKRDTPDATTEFTGTIARTSMGGGDLIRRENLIKANGSGFMSAILPSGKRAVAVAIDSRGSSSAGGFILPNDRVDVIRTYRGEQQGSNETILAQTILQNIRVLAIGQTVQEKAGERVVSGENATLEVDPRQAEILARAQKSGQLSLVLRSLTDANAAAIEDDPNDGMTVVRFGVASQIGGR</sequence>
<feature type="domain" description="SAF" evidence="2">
    <location>
        <begin position="43"/>
        <end position="111"/>
    </location>
</feature>
<proteinExistence type="predicted"/>
<accession>A0A2V3TY62</accession>
<evidence type="ECO:0000313" key="3">
    <source>
        <dbReference type="EMBL" id="PXW54720.1"/>
    </source>
</evidence>
<dbReference type="NCBIfam" id="TIGR03177">
    <property type="entry name" value="pilus_cpaB"/>
    <property type="match status" value="1"/>
</dbReference>